<reference evidence="5" key="1">
    <citation type="journal article" date="2019" name="bioRxiv">
        <title>Bacterially produced spermidine induces plant systemic susceptibility to pathogens.</title>
        <authorList>
            <person name="Melnyk R.A."/>
            <person name="Beskrovnaya P.A."/>
            <person name="Liu Z."/>
            <person name="Song Y."/>
            <person name="Haney C.H."/>
        </authorList>
    </citation>
    <scope>NUCLEOTIDE SEQUENCE [LARGE SCALE GENOMIC DNA]</scope>
    <source>
        <strain evidence="5">Dha-51</strain>
    </source>
</reference>
<evidence type="ECO:0000313" key="4">
    <source>
        <dbReference type="EMBL" id="TDB64802.1"/>
    </source>
</evidence>
<keyword evidence="1 4" id="KW-0808">Transferase</keyword>
<gene>
    <name evidence="4" type="ORF">EIY72_10305</name>
</gene>
<dbReference type="EMBL" id="RRZK01000009">
    <property type="protein sequence ID" value="TDB64802.1"/>
    <property type="molecule type" value="Genomic_DNA"/>
</dbReference>
<dbReference type="InterPro" id="IPR016181">
    <property type="entry name" value="Acyl_CoA_acyltransferase"/>
</dbReference>
<dbReference type="AlphaFoldDB" id="A0A1H2NXY9"/>
<dbReference type="SUPFAM" id="SSF55729">
    <property type="entry name" value="Acyl-CoA N-acyltransferases (Nat)"/>
    <property type="match status" value="1"/>
</dbReference>
<keyword evidence="2" id="KW-0012">Acyltransferase</keyword>
<dbReference type="Gene3D" id="3.40.630.30">
    <property type="match status" value="1"/>
</dbReference>
<protein>
    <submittedName>
        <fullName evidence="4">GNAT family N-acetyltransferase</fullName>
    </submittedName>
</protein>
<organism evidence="4 5">
    <name type="scientific">Pseudomonas vancouverensis</name>
    <dbReference type="NCBI Taxonomy" id="95300"/>
    <lineage>
        <taxon>Bacteria</taxon>
        <taxon>Pseudomonadati</taxon>
        <taxon>Pseudomonadota</taxon>
        <taxon>Gammaproteobacteria</taxon>
        <taxon>Pseudomonadales</taxon>
        <taxon>Pseudomonadaceae</taxon>
        <taxon>Pseudomonas</taxon>
    </lineage>
</organism>
<comment type="caution">
    <text evidence="4">The sequence shown here is derived from an EMBL/GenBank/DDBJ whole genome shotgun (WGS) entry which is preliminary data.</text>
</comment>
<dbReference type="Pfam" id="PF00583">
    <property type="entry name" value="Acetyltransf_1"/>
    <property type="match status" value="1"/>
</dbReference>
<dbReference type="PANTHER" id="PTHR43877:SF2">
    <property type="entry name" value="AMINOALKYLPHOSPHONATE N-ACETYLTRANSFERASE-RELATED"/>
    <property type="match status" value="1"/>
</dbReference>
<dbReference type="InterPro" id="IPR000182">
    <property type="entry name" value="GNAT_dom"/>
</dbReference>
<dbReference type="GO" id="GO:0016747">
    <property type="term" value="F:acyltransferase activity, transferring groups other than amino-acyl groups"/>
    <property type="evidence" value="ECO:0007669"/>
    <property type="project" value="InterPro"/>
</dbReference>
<name>A0A1H2NXY9_PSEVA</name>
<feature type="domain" description="N-acetyltransferase" evidence="3">
    <location>
        <begin position="2"/>
        <end position="154"/>
    </location>
</feature>
<sequence length="154" mass="17339">MELIRHATSIDAPTIVQFIMEEAREAEALALDQSIVEKGVKSTLVGAVPRYWVVVNQADESIIASASIYTEWSDWNNANYWWLQSFYLVPSARGQGLAQRLLQQIANEAIEAGAIELRLYVHKDNQRASASYVKAGFDTAPYDILIRKLPQKIE</sequence>
<evidence type="ECO:0000256" key="1">
    <source>
        <dbReference type="ARBA" id="ARBA00022679"/>
    </source>
</evidence>
<dbReference type="CDD" id="cd04301">
    <property type="entry name" value="NAT_SF"/>
    <property type="match status" value="1"/>
</dbReference>
<dbReference type="PANTHER" id="PTHR43877">
    <property type="entry name" value="AMINOALKYLPHOSPHONATE N-ACETYLTRANSFERASE-RELATED-RELATED"/>
    <property type="match status" value="1"/>
</dbReference>
<evidence type="ECO:0000313" key="5">
    <source>
        <dbReference type="Proteomes" id="UP000295254"/>
    </source>
</evidence>
<dbReference type="OrthoDB" id="27442at2"/>
<accession>A0A1H2NXY9</accession>
<dbReference type="STRING" id="95300.SAMN05216558_3161"/>
<dbReference type="Proteomes" id="UP000295254">
    <property type="component" value="Unassembled WGS sequence"/>
</dbReference>
<evidence type="ECO:0000256" key="2">
    <source>
        <dbReference type="ARBA" id="ARBA00023315"/>
    </source>
</evidence>
<dbReference type="InterPro" id="IPR050832">
    <property type="entry name" value="Bact_Acetyltransf"/>
</dbReference>
<dbReference type="RefSeq" id="WP_093224047.1">
    <property type="nucleotide sequence ID" value="NZ_LT629803.1"/>
</dbReference>
<dbReference type="PROSITE" id="PS51186">
    <property type="entry name" value="GNAT"/>
    <property type="match status" value="1"/>
</dbReference>
<proteinExistence type="predicted"/>
<keyword evidence="5" id="KW-1185">Reference proteome</keyword>
<evidence type="ECO:0000259" key="3">
    <source>
        <dbReference type="PROSITE" id="PS51186"/>
    </source>
</evidence>